<protein>
    <submittedName>
        <fullName evidence="1">Phosphatidylinositol kinase- protein kinase tor1</fullName>
        <ecNumber evidence="1">2.7.11.1</ecNumber>
    </submittedName>
</protein>
<name>A0ACC1JS95_9FUNG</name>
<dbReference type="Proteomes" id="UP001140234">
    <property type="component" value="Unassembled WGS sequence"/>
</dbReference>
<reference evidence="1" key="1">
    <citation type="submission" date="2022-07" db="EMBL/GenBank/DDBJ databases">
        <title>Phylogenomic reconstructions and comparative analyses of Kickxellomycotina fungi.</title>
        <authorList>
            <person name="Reynolds N.K."/>
            <person name="Stajich J.E."/>
            <person name="Barry K."/>
            <person name="Grigoriev I.V."/>
            <person name="Crous P."/>
            <person name="Smith M.E."/>
        </authorList>
    </citation>
    <scope>NUCLEOTIDE SEQUENCE</scope>
    <source>
        <strain evidence="1">CBS 109366</strain>
    </source>
</reference>
<comment type="caution">
    <text evidence="1">The sequence shown here is derived from an EMBL/GenBank/DDBJ whole genome shotgun (WGS) entry which is preliminary data.</text>
</comment>
<organism evidence="1 2">
    <name type="scientific">Coemansia nantahalensis</name>
    <dbReference type="NCBI Taxonomy" id="2789366"/>
    <lineage>
        <taxon>Eukaryota</taxon>
        <taxon>Fungi</taxon>
        <taxon>Fungi incertae sedis</taxon>
        <taxon>Zoopagomycota</taxon>
        <taxon>Kickxellomycotina</taxon>
        <taxon>Kickxellomycetes</taxon>
        <taxon>Kickxellales</taxon>
        <taxon>Kickxellaceae</taxon>
        <taxon>Coemansia</taxon>
    </lineage>
</organism>
<dbReference type="EMBL" id="JANBUJ010001736">
    <property type="protein sequence ID" value="KAJ2766296.1"/>
    <property type="molecule type" value="Genomic_DNA"/>
</dbReference>
<proteinExistence type="predicted"/>
<keyword evidence="1" id="KW-0418">Kinase</keyword>
<gene>
    <name evidence="1" type="primary">TOR1_5</name>
    <name evidence="1" type="ORF">IWQ57_004427</name>
</gene>
<accession>A0ACC1JS95</accession>
<dbReference type="EC" id="2.7.11.1" evidence="1"/>
<sequence>MLAQRAKTRTGAGAATGADADDAVTGGALQAIAMLAAAMGPALTRHMRDILDLMFTTGLNQALCDALQALVREVSQLQPAVQGRLLDTVSVILVDIPFRPAQQSLDDLERRMGSTSMHYAATAGGGGGSGSGGGGAALANGVGHALPAAAAEPASLVVRAAKSIPVTAETLALALRTLREFDFSEENLSEFLRNDVLDYLMHSSAAVRSEAIHTVTHIVLSDPLYRSMAGAGVEVASEVVQRLVSAAVVDVDRDVRLMAVQMLERATALDFHMGKAQNIQDLFLLINDEVFEVRLTVLAVIGRLANMNPAHVMPSLRRMVVQLLTELEYARSNREREECIQLLMVLVRAAENWVRPYVGDIFTTILPRIDDAPAQLASKLLETVAALARVGGSDLVPYYDELLASIVRALSDGASAPKRLAALRALSSCASFCAMVIDPYTEYPQLFNILRPILKDNSDPQMRAEALRAVGALGAIDPHRFKDALACAPDGTSLAAPVGGSGNGNGGAAAATSSLEGGAPRRIGVVNRRAEARRRRNRRRQARTKPNVMTAFNSEKPVEALVGDIPVESYGTSFSNDEYYTTVAVSALLNILNDPAEAPSHMEAAQALTRMFAPQKSKAAPYIERLLHALLAAMELAPDADSSVVFYIKRLHQLIETAQQLIRPHLARLCRLFSADALGSNLQQNETIELLKALAEALAGDFGPHISTVLPYLIAVIDRDDSDRHVPTRNALSALQVLSPSLEGFLYLVMPRLIGLLDVAQHPRAVVAASLECIAALVMAVNCSSFASRIVLTLVRMLQAGPAPELQAAVVDVLCTLMEQLQDEFTLFMPTIEAAMAKR</sequence>
<evidence type="ECO:0000313" key="1">
    <source>
        <dbReference type="EMBL" id="KAJ2766296.1"/>
    </source>
</evidence>
<keyword evidence="1" id="KW-0808">Transferase</keyword>
<evidence type="ECO:0000313" key="2">
    <source>
        <dbReference type="Proteomes" id="UP001140234"/>
    </source>
</evidence>
<keyword evidence="2" id="KW-1185">Reference proteome</keyword>
<feature type="non-terminal residue" evidence="1">
    <location>
        <position position="839"/>
    </location>
</feature>